<keyword evidence="2" id="KW-1185">Reference proteome</keyword>
<organism evidence="1 2">
    <name type="scientific">Rubinisphaera italica</name>
    <dbReference type="NCBI Taxonomy" id="2527969"/>
    <lineage>
        <taxon>Bacteria</taxon>
        <taxon>Pseudomonadati</taxon>
        <taxon>Planctomycetota</taxon>
        <taxon>Planctomycetia</taxon>
        <taxon>Planctomycetales</taxon>
        <taxon>Planctomycetaceae</taxon>
        <taxon>Rubinisphaera</taxon>
    </lineage>
</organism>
<evidence type="ECO:0000313" key="2">
    <source>
        <dbReference type="Proteomes" id="UP000316095"/>
    </source>
</evidence>
<dbReference type="AlphaFoldDB" id="A0A5C5XKI6"/>
<proteinExistence type="predicted"/>
<accession>A0A5C5XKI6</accession>
<sequence>MRSKIDEGRVVLGGCCIIETNPDWACSQCDWKGWRVYPDTATFELNEIVKELENNHLGNLDKEIRRLMPEPVNQQMVGDREDLSEYRSALVGGDPGEIIVDLGLLEIKVSEFSVRWNGPHTPVVRPINTAIVDCHEKSMEQILKEVRRLIQRKCKNRKSKYRTCKYCQESNPPEWIISDVFDGTVCHSCAEQHEGIVF</sequence>
<reference evidence="1 2" key="1">
    <citation type="submission" date="2019-02" db="EMBL/GenBank/DDBJ databases">
        <title>Deep-cultivation of Planctomycetes and their phenomic and genomic characterization uncovers novel biology.</title>
        <authorList>
            <person name="Wiegand S."/>
            <person name="Jogler M."/>
            <person name="Boedeker C."/>
            <person name="Pinto D."/>
            <person name="Vollmers J."/>
            <person name="Rivas-Marin E."/>
            <person name="Kohn T."/>
            <person name="Peeters S.H."/>
            <person name="Heuer A."/>
            <person name="Rast P."/>
            <person name="Oberbeckmann S."/>
            <person name="Bunk B."/>
            <person name="Jeske O."/>
            <person name="Meyerdierks A."/>
            <person name="Storesund J.E."/>
            <person name="Kallscheuer N."/>
            <person name="Luecker S."/>
            <person name="Lage O.M."/>
            <person name="Pohl T."/>
            <person name="Merkel B.J."/>
            <person name="Hornburger P."/>
            <person name="Mueller R.-W."/>
            <person name="Bruemmer F."/>
            <person name="Labrenz M."/>
            <person name="Spormann A.M."/>
            <person name="Op Den Camp H."/>
            <person name="Overmann J."/>
            <person name="Amann R."/>
            <person name="Jetten M.S.M."/>
            <person name="Mascher T."/>
            <person name="Medema M.H."/>
            <person name="Devos D.P."/>
            <person name="Kaster A.-K."/>
            <person name="Ovreas L."/>
            <person name="Rohde M."/>
            <person name="Galperin M.Y."/>
            <person name="Jogler C."/>
        </authorList>
    </citation>
    <scope>NUCLEOTIDE SEQUENCE [LARGE SCALE GENOMIC DNA]</scope>
    <source>
        <strain evidence="1 2">Pan54</strain>
    </source>
</reference>
<evidence type="ECO:0000313" key="1">
    <source>
        <dbReference type="EMBL" id="TWT62893.1"/>
    </source>
</evidence>
<dbReference type="EMBL" id="SJPG01000001">
    <property type="protein sequence ID" value="TWT62893.1"/>
    <property type="molecule type" value="Genomic_DNA"/>
</dbReference>
<comment type="caution">
    <text evidence="1">The sequence shown here is derived from an EMBL/GenBank/DDBJ whole genome shotgun (WGS) entry which is preliminary data.</text>
</comment>
<protein>
    <submittedName>
        <fullName evidence="1">Uncharacterized protein</fullName>
    </submittedName>
</protein>
<gene>
    <name evidence="1" type="ORF">Pan54_36400</name>
</gene>
<name>A0A5C5XKI6_9PLAN</name>
<dbReference type="RefSeq" id="WP_207310170.1">
    <property type="nucleotide sequence ID" value="NZ_SJPG01000001.1"/>
</dbReference>
<dbReference type="Proteomes" id="UP000316095">
    <property type="component" value="Unassembled WGS sequence"/>
</dbReference>